<dbReference type="Proteomes" id="UP000667802">
    <property type="component" value="Unassembled WGS sequence"/>
</dbReference>
<dbReference type="EMBL" id="JAALHA020000039">
    <property type="protein sequence ID" value="MDR9900783.1"/>
    <property type="molecule type" value="Genomic_DNA"/>
</dbReference>
<dbReference type="InterPro" id="IPR027417">
    <property type="entry name" value="P-loop_NTPase"/>
</dbReference>
<dbReference type="Gene3D" id="3.40.50.300">
    <property type="entry name" value="P-loop containing nucleotide triphosphate hydrolases"/>
    <property type="match status" value="1"/>
</dbReference>
<evidence type="ECO:0000313" key="2">
    <source>
        <dbReference type="Proteomes" id="UP000667802"/>
    </source>
</evidence>
<accession>A0AAP5MEA4</accession>
<proteinExistence type="predicted"/>
<organism evidence="1 2">
    <name type="scientific">Aetokthonos hydrillicola Thurmond2011</name>
    <dbReference type="NCBI Taxonomy" id="2712845"/>
    <lineage>
        <taxon>Bacteria</taxon>
        <taxon>Bacillati</taxon>
        <taxon>Cyanobacteriota</taxon>
        <taxon>Cyanophyceae</taxon>
        <taxon>Nostocales</taxon>
        <taxon>Hapalosiphonaceae</taxon>
        <taxon>Aetokthonos</taxon>
    </lineage>
</organism>
<reference evidence="2" key="1">
    <citation type="journal article" date="2021" name="Science">
        <title>Hunting the eagle killer: A cyanobacterial neurotoxin causes vacuolar myelinopathy.</title>
        <authorList>
            <person name="Breinlinger S."/>
            <person name="Phillips T.J."/>
            <person name="Haram B.N."/>
            <person name="Mares J."/>
            <person name="Martinez Yerena J.A."/>
            <person name="Hrouzek P."/>
            <person name="Sobotka R."/>
            <person name="Henderson W.M."/>
            <person name="Schmieder P."/>
            <person name="Williams S.M."/>
            <person name="Lauderdale J.D."/>
            <person name="Wilde H.D."/>
            <person name="Gerrin W."/>
            <person name="Kust A."/>
            <person name="Washington J.W."/>
            <person name="Wagner C."/>
            <person name="Geier B."/>
            <person name="Liebeke M."/>
            <person name="Enke H."/>
            <person name="Niedermeyer T.H.J."/>
            <person name="Wilde S.B."/>
        </authorList>
    </citation>
    <scope>NUCLEOTIDE SEQUENCE [LARGE SCALE GENOMIC DNA]</scope>
    <source>
        <strain evidence="2">Thurmond2011</strain>
    </source>
</reference>
<name>A0AAP5MEA4_9CYAN</name>
<gene>
    <name evidence="1" type="ORF">G7B40_040565</name>
</gene>
<evidence type="ECO:0008006" key="3">
    <source>
        <dbReference type="Google" id="ProtNLM"/>
    </source>
</evidence>
<dbReference type="CDD" id="cd00882">
    <property type="entry name" value="Ras_like_GTPase"/>
    <property type="match status" value="1"/>
</dbReference>
<evidence type="ECO:0000313" key="1">
    <source>
        <dbReference type="EMBL" id="MDR9900783.1"/>
    </source>
</evidence>
<protein>
    <recommendedName>
        <fullName evidence="3">Dynamin family protein</fullName>
    </recommendedName>
</protein>
<sequence>MNRTEKINSIILKRKPLDEKLKKVQNNVVLLNSEISKLEKLQQTTAEKLIALQSDPNFLQALRKVDFSDIKKRISLELKNLEKMRRRFARNSLNLGVVGIARQGKSRLLQSLTGLSTTEIPDSDRGFCTGARCTINHRPEIATYGMVFFHSEKTFLNEIIRPYFEKLRLGDAPESLEEFALPLPPLPEEIAGDSMLYKAQYRYLEKYHNHLEEYRSLLLESQNKQIQKHEIREYVAQNDSEGNENYFKYMAVQKVELFCEFPNTDIGKIALVDMPGLGETGIGAEEQLIKILGEEVDAAIFVRFPKPPGGDWEAKDVELYSTANKALRLPIKEWSFMVLNRHDKFDNLGLCEYFAKSLDKQVIEVVKPAIIANCANTTEANTEILDRILDYLIQNIERLDRDYCNFSYQELLRIHNAVSIEVEKARKALGVPSMMGDDAIEVPDFRPLFENVWEQLTDKLEELLKELQQGGYKQQIAKIYTDKIQEVETYCCESMPATIPAIAQIEKTRNTKGGYGAAYVIYLHKCRTHLSRQFLKIDDGLESLIDDVKLEVTNVLLSETGGMLGGLTDKQGKEFLEYMAETLPDNPYLQRIKEGFEIISNFNISYRNLFQHRIRQHLDALTPDRTAGLNDKPTAEEIQQKLEFFYNKAVSECVSELEKFSSEPGDAAFGIVEEFVDQVLRSDNAKGGWEQIYYYARAQVWGNKFAEERKLNDIRKDWLNAVERIAANNSRESLEFLD</sequence>
<dbReference type="AlphaFoldDB" id="A0AAP5MEA4"/>
<dbReference type="RefSeq" id="WP_208343035.1">
    <property type="nucleotide sequence ID" value="NZ_CAWQFN010000250.1"/>
</dbReference>
<keyword evidence="2" id="KW-1185">Reference proteome</keyword>
<dbReference type="SUPFAM" id="SSF52540">
    <property type="entry name" value="P-loop containing nucleoside triphosphate hydrolases"/>
    <property type="match status" value="1"/>
</dbReference>
<comment type="caution">
    <text evidence="1">The sequence shown here is derived from an EMBL/GenBank/DDBJ whole genome shotgun (WGS) entry which is preliminary data.</text>
</comment>